<name>A0ABN7VFX6_GIGMA</name>
<dbReference type="Proteomes" id="UP000789901">
    <property type="component" value="Unassembled WGS sequence"/>
</dbReference>
<proteinExistence type="predicted"/>
<accession>A0ABN7VFX6</accession>
<keyword evidence="2" id="KW-1185">Reference proteome</keyword>
<evidence type="ECO:0000313" key="2">
    <source>
        <dbReference type="Proteomes" id="UP000789901"/>
    </source>
</evidence>
<sequence length="105" mass="12311">MYMVHPSQTERYYLHLLLTKIKEATSFDNLKTVNGSLCKSFKQAAYLRGFIENNNEYQLCIAEAREFQMPQQLPKDFTQKGYTGDCKIQAVLKDIDLILQRQEKQ</sequence>
<protein>
    <submittedName>
        <fullName evidence="1">22139_t:CDS:1</fullName>
    </submittedName>
</protein>
<reference evidence="1 2" key="1">
    <citation type="submission" date="2021-06" db="EMBL/GenBank/DDBJ databases">
        <authorList>
            <person name="Kallberg Y."/>
            <person name="Tangrot J."/>
            <person name="Rosling A."/>
        </authorList>
    </citation>
    <scope>NUCLEOTIDE SEQUENCE [LARGE SCALE GENOMIC DNA]</scope>
    <source>
        <strain evidence="1 2">120-4 pot B 10/14</strain>
    </source>
</reference>
<evidence type="ECO:0000313" key="1">
    <source>
        <dbReference type="EMBL" id="CAG8767443.1"/>
    </source>
</evidence>
<comment type="caution">
    <text evidence="1">The sequence shown here is derived from an EMBL/GenBank/DDBJ whole genome shotgun (WGS) entry which is preliminary data.</text>
</comment>
<organism evidence="1 2">
    <name type="scientific">Gigaspora margarita</name>
    <dbReference type="NCBI Taxonomy" id="4874"/>
    <lineage>
        <taxon>Eukaryota</taxon>
        <taxon>Fungi</taxon>
        <taxon>Fungi incertae sedis</taxon>
        <taxon>Mucoromycota</taxon>
        <taxon>Glomeromycotina</taxon>
        <taxon>Glomeromycetes</taxon>
        <taxon>Diversisporales</taxon>
        <taxon>Gigasporaceae</taxon>
        <taxon>Gigaspora</taxon>
    </lineage>
</organism>
<gene>
    <name evidence="1" type="ORF">GMARGA_LOCUS18150</name>
</gene>
<dbReference type="EMBL" id="CAJVQB010014279">
    <property type="protein sequence ID" value="CAG8767443.1"/>
    <property type="molecule type" value="Genomic_DNA"/>
</dbReference>